<dbReference type="PANTHER" id="PTHR10010:SF46">
    <property type="entry name" value="SODIUM-DEPENDENT PHOSPHATE TRANSPORT PROTEIN 2B"/>
    <property type="match status" value="1"/>
</dbReference>
<evidence type="ECO:0000256" key="4">
    <source>
        <dbReference type="ARBA" id="ARBA00022989"/>
    </source>
</evidence>
<dbReference type="InterPro" id="IPR038078">
    <property type="entry name" value="PhoU-like_sf"/>
</dbReference>
<keyword evidence="4 7" id="KW-1133">Transmembrane helix</keyword>
<dbReference type="InterPro" id="IPR003841">
    <property type="entry name" value="Na/Pi_transpt"/>
</dbReference>
<keyword evidence="3 7" id="KW-0812">Transmembrane</keyword>
<evidence type="ECO:0000259" key="8">
    <source>
        <dbReference type="Pfam" id="PF01895"/>
    </source>
</evidence>
<proteinExistence type="predicted"/>
<evidence type="ECO:0000313" key="9">
    <source>
        <dbReference type="EMBL" id="MBK5898405.1"/>
    </source>
</evidence>
<keyword evidence="6" id="KW-0175">Coiled coil</keyword>
<keyword evidence="2" id="KW-1003">Cell membrane</keyword>
<feature type="transmembrane region" description="Helical" evidence="7">
    <location>
        <begin position="255"/>
        <end position="274"/>
    </location>
</feature>
<feature type="transmembrane region" description="Helical" evidence="7">
    <location>
        <begin position="286"/>
        <end position="310"/>
    </location>
</feature>
<dbReference type="InterPro" id="IPR026022">
    <property type="entry name" value="PhoU_dom"/>
</dbReference>
<feature type="transmembrane region" description="Helical" evidence="7">
    <location>
        <begin position="186"/>
        <end position="209"/>
    </location>
</feature>
<dbReference type="Gene3D" id="1.20.58.220">
    <property type="entry name" value="Phosphate transport system protein phou homolog 2, domain 2"/>
    <property type="match status" value="1"/>
</dbReference>
<feature type="coiled-coil region" evidence="6">
    <location>
        <begin position="375"/>
        <end position="402"/>
    </location>
</feature>
<feature type="domain" description="PhoU" evidence="8">
    <location>
        <begin position="356"/>
        <end position="436"/>
    </location>
</feature>
<evidence type="ECO:0000256" key="5">
    <source>
        <dbReference type="ARBA" id="ARBA00023136"/>
    </source>
</evidence>
<evidence type="ECO:0000256" key="2">
    <source>
        <dbReference type="ARBA" id="ARBA00022475"/>
    </source>
</evidence>
<feature type="domain" description="PhoU" evidence="8">
    <location>
        <begin position="463"/>
        <end position="540"/>
    </location>
</feature>
<feature type="transmembrane region" description="Helical" evidence="7">
    <location>
        <begin position="50"/>
        <end position="73"/>
    </location>
</feature>
<protein>
    <submittedName>
        <fullName evidence="9">Na/Pi cotransporter family protein</fullName>
    </submittedName>
</protein>
<comment type="caution">
    <text evidence="9">The sequence shown here is derived from an EMBL/GenBank/DDBJ whole genome shotgun (WGS) entry which is preliminary data.</text>
</comment>
<dbReference type="RefSeq" id="WP_208429827.1">
    <property type="nucleotide sequence ID" value="NZ_JAEPRJ010000001.1"/>
</dbReference>
<keyword evidence="5 7" id="KW-0472">Membrane</keyword>
<dbReference type="NCBIfam" id="NF037997">
    <property type="entry name" value="Na_Pi_symport"/>
    <property type="match status" value="1"/>
</dbReference>
<dbReference type="SUPFAM" id="SSF109755">
    <property type="entry name" value="PhoU-like"/>
    <property type="match status" value="1"/>
</dbReference>
<dbReference type="PANTHER" id="PTHR10010">
    <property type="entry name" value="SOLUTE CARRIER FAMILY 34 SODIUM PHOSPHATE , MEMBER 2-RELATED"/>
    <property type="match status" value="1"/>
</dbReference>
<comment type="subcellular location">
    <subcellularLocation>
        <location evidence="1">Cell membrane</location>
        <topology evidence="1">Multi-pass membrane protein</topology>
    </subcellularLocation>
</comment>
<name>A0ABS1J308_9FIRM</name>
<dbReference type="Proteomes" id="UP000604730">
    <property type="component" value="Unassembled WGS sequence"/>
</dbReference>
<feature type="transmembrane region" description="Helical" evidence="7">
    <location>
        <begin position="147"/>
        <end position="166"/>
    </location>
</feature>
<evidence type="ECO:0000256" key="3">
    <source>
        <dbReference type="ARBA" id="ARBA00022692"/>
    </source>
</evidence>
<sequence length="583" mass="63001">MDIYSIITLCGGLAFFLFGMHVMSGSLEKVAGGKLEGILKTLTSNPGKSLVLGAVITIAIQSSSALTVMLVGLVNSGIMDLSQTVGVIMGSNVGTTLTAWILGLNGLKTDNFFLSMLKPENFSPIIALIGVIMIMGAKSAKKRDVGTIMVGFSVLMFGMDLMSDSVAPLANMPEFTSILTAFNNPILGVLIGTVFTGIIQSSAASVGVLQALSLTGSITYGMAIPIIMGQNIGTCVTALLSSIGVNKNAKKVSVIHISFNLIGTILGLIVYFIFKDLIKIGGFDNAINSFAVAGFHSVFNIATTIVLLPFSKRLVALANFVIKEGSTEEKHVLLDERLLVSPSIAIGQCKIKTVYMANQASKAFLQSISVFDKYTEEDKDEIKAVENELDELEDELNAYLIKISGTDVSDTDGKKINGMLHSIVDIERISDYAMSMILLAENMDKTKVSFSEGAKRDIDVLNRAVSEILVNAVECYTGENTKLASTVEPLKSIIDKLILNMRNRHVARLRTGECSGELGVVLTDYINYCDRVAGHCSNIAINVIQSGNIIFSEHDYLRDLSETEKAEYEKNRNIYKERFALPE</sequence>
<feature type="transmembrane region" description="Helical" evidence="7">
    <location>
        <begin position="85"/>
        <end position="102"/>
    </location>
</feature>
<organism evidence="9 10">
    <name type="scientific">Catonella massiliensis</name>
    <dbReference type="NCBI Taxonomy" id="2799636"/>
    <lineage>
        <taxon>Bacteria</taxon>
        <taxon>Bacillati</taxon>
        <taxon>Bacillota</taxon>
        <taxon>Clostridia</taxon>
        <taxon>Lachnospirales</taxon>
        <taxon>Lachnospiraceae</taxon>
        <taxon>Catonella</taxon>
    </lineage>
</organism>
<evidence type="ECO:0000256" key="6">
    <source>
        <dbReference type="SAM" id="Coils"/>
    </source>
</evidence>
<evidence type="ECO:0000256" key="7">
    <source>
        <dbReference type="SAM" id="Phobius"/>
    </source>
</evidence>
<evidence type="ECO:0000313" key="10">
    <source>
        <dbReference type="Proteomes" id="UP000604730"/>
    </source>
</evidence>
<feature type="transmembrane region" description="Helical" evidence="7">
    <location>
        <begin position="122"/>
        <end position="140"/>
    </location>
</feature>
<gene>
    <name evidence="9" type="ORF">JJN12_11540</name>
</gene>
<accession>A0ABS1J308</accession>
<evidence type="ECO:0000256" key="1">
    <source>
        <dbReference type="ARBA" id="ARBA00004651"/>
    </source>
</evidence>
<keyword evidence="10" id="KW-1185">Reference proteome</keyword>
<dbReference type="Pfam" id="PF02690">
    <property type="entry name" value="Na_Pi_cotrans"/>
    <property type="match status" value="1"/>
</dbReference>
<dbReference type="EMBL" id="JAEPRJ010000001">
    <property type="protein sequence ID" value="MBK5898405.1"/>
    <property type="molecule type" value="Genomic_DNA"/>
</dbReference>
<reference evidence="9 10" key="1">
    <citation type="submission" date="2021-01" db="EMBL/GenBank/DDBJ databases">
        <title>Isolation and description of Catonella massiliensis sp. nov., a novel Catonella species, isolated from a stable periodontitis subject.</title>
        <authorList>
            <person name="Antezack A."/>
            <person name="Boxberger M."/>
            <person name="La Scola B."/>
            <person name="Monnet-Corti V."/>
        </authorList>
    </citation>
    <scope>NUCLEOTIDE SEQUENCE [LARGE SCALE GENOMIC DNA]</scope>
    <source>
        <strain evidence="9 10">Marseille-Q4567</strain>
    </source>
</reference>
<dbReference type="Pfam" id="PF01895">
    <property type="entry name" value="PhoU"/>
    <property type="match status" value="2"/>
</dbReference>